<dbReference type="AlphaFoldDB" id="A0AAN6ZRS2"/>
<dbReference type="InterPro" id="IPR036157">
    <property type="entry name" value="dUTPase-like_sf"/>
</dbReference>
<evidence type="ECO:0000256" key="2">
    <source>
        <dbReference type="ARBA" id="ARBA00023080"/>
    </source>
</evidence>
<dbReference type="EMBL" id="MU857340">
    <property type="protein sequence ID" value="KAK4148522.1"/>
    <property type="molecule type" value="Genomic_DNA"/>
</dbReference>
<dbReference type="CDD" id="cd07557">
    <property type="entry name" value="trimeric_dUTPase"/>
    <property type="match status" value="1"/>
</dbReference>
<accession>A0AAN6ZRS2</accession>
<dbReference type="GO" id="GO:0006229">
    <property type="term" value="P:dUTP biosynthetic process"/>
    <property type="evidence" value="ECO:0007669"/>
    <property type="project" value="InterPro"/>
</dbReference>
<dbReference type="Proteomes" id="UP001302745">
    <property type="component" value="Unassembled WGS sequence"/>
</dbReference>
<sequence length="176" mass="19027">MLSGVSIVQRQIVRKLRSVPHQKQPCGVDLTLSRVYRWTTPATIDFDNTNRRAAKTSELPFEGDAIKLEQGAYLVDFNETVHMPRDCMGSLFGRSTLWRSGVTVEAGVVDAGYEGPLGAVIDVKNPAGVLLHKGAKLAQMVAHPLQEEVQGYDGIYQASANSIGLDGNGTVDGTDK</sequence>
<protein>
    <submittedName>
        <fullName evidence="3">dUTPase-like protein</fullName>
    </submittedName>
</protein>
<dbReference type="Gene3D" id="2.70.40.10">
    <property type="match status" value="1"/>
</dbReference>
<dbReference type="PANTHER" id="PTHR42680">
    <property type="entry name" value="DCTP DEAMINASE"/>
    <property type="match status" value="1"/>
</dbReference>
<dbReference type="Pfam" id="PF22769">
    <property type="entry name" value="DCD"/>
    <property type="match status" value="1"/>
</dbReference>
<keyword evidence="1" id="KW-0378">Hydrolase</keyword>
<dbReference type="NCBIfam" id="NF002598">
    <property type="entry name" value="PRK02253.1"/>
    <property type="match status" value="1"/>
</dbReference>
<evidence type="ECO:0000313" key="4">
    <source>
        <dbReference type="Proteomes" id="UP001302745"/>
    </source>
</evidence>
<dbReference type="InterPro" id="IPR011962">
    <property type="entry name" value="dCTP_deaminase"/>
</dbReference>
<dbReference type="SUPFAM" id="SSF51283">
    <property type="entry name" value="dUTPase-like"/>
    <property type="match status" value="1"/>
</dbReference>
<gene>
    <name evidence="3" type="ORF">C8A00DRAFT_47630</name>
</gene>
<organism evidence="3 4">
    <name type="scientific">Chaetomidium leptoderma</name>
    <dbReference type="NCBI Taxonomy" id="669021"/>
    <lineage>
        <taxon>Eukaryota</taxon>
        <taxon>Fungi</taxon>
        <taxon>Dikarya</taxon>
        <taxon>Ascomycota</taxon>
        <taxon>Pezizomycotina</taxon>
        <taxon>Sordariomycetes</taxon>
        <taxon>Sordariomycetidae</taxon>
        <taxon>Sordariales</taxon>
        <taxon>Chaetomiaceae</taxon>
        <taxon>Chaetomidium</taxon>
    </lineage>
</organism>
<evidence type="ECO:0000313" key="3">
    <source>
        <dbReference type="EMBL" id="KAK4148522.1"/>
    </source>
</evidence>
<evidence type="ECO:0000256" key="1">
    <source>
        <dbReference type="ARBA" id="ARBA00022801"/>
    </source>
</evidence>
<name>A0AAN6ZRS2_9PEZI</name>
<reference evidence="3" key="2">
    <citation type="submission" date="2023-05" db="EMBL/GenBank/DDBJ databases">
        <authorList>
            <consortium name="Lawrence Berkeley National Laboratory"/>
            <person name="Steindorff A."/>
            <person name="Hensen N."/>
            <person name="Bonometti L."/>
            <person name="Westerberg I."/>
            <person name="Brannstrom I.O."/>
            <person name="Guillou S."/>
            <person name="Cros-Aarteil S."/>
            <person name="Calhoun S."/>
            <person name="Haridas S."/>
            <person name="Kuo A."/>
            <person name="Mondo S."/>
            <person name="Pangilinan J."/>
            <person name="Riley R."/>
            <person name="Labutti K."/>
            <person name="Andreopoulos B."/>
            <person name="Lipzen A."/>
            <person name="Chen C."/>
            <person name="Yanf M."/>
            <person name="Daum C."/>
            <person name="Ng V."/>
            <person name="Clum A."/>
            <person name="Ohm R."/>
            <person name="Martin F."/>
            <person name="Silar P."/>
            <person name="Natvig D."/>
            <person name="Lalanne C."/>
            <person name="Gautier V."/>
            <person name="Ament-Velasquez S.L."/>
            <person name="Kruys A."/>
            <person name="Hutchinson M.I."/>
            <person name="Powell A.J."/>
            <person name="Barry K."/>
            <person name="Miller A.N."/>
            <person name="Grigoriev I.V."/>
            <person name="Debuchy R."/>
            <person name="Gladieux P."/>
            <person name="Thoren M.H."/>
            <person name="Johannesson H."/>
        </authorList>
    </citation>
    <scope>NUCLEOTIDE SEQUENCE</scope>
    <source>
        <strain evidence="3">CBS 538.74</strain>
    </source>
</reference>
<reference evidence="3" key="1">
    <citation type="journal article" date="2023" name="Mol. Phylogenet. Evol.">
        <title>Genome-scale phylogeny and comparative genomics of the fungal order Sordariales.</title>
        <authorList>
            <person name="Hensen N."/>
            <person name="Bonometti L."/>
            <person name="Westerberg I."/>
            <person name="Brannstrom I.O."/>
            <person name="Guillou S."/>
            <person name="Cros-Aarteil S."/>
            <person name="Calhoun S."/>
            <person name="Haridas S."/>
            <person name="Kuo A."/>
            <person name="Mondo S."/>
            <person name="Pangilinan J."/>
            <person name="Riley R."/>
            <person name="LaButti K."/>
            <person name="Andreopoulos B."/>
            <person name="Lipzen A."/>
            <person name="Chen C."/>
            <person name="Yan M."/>
            <person name="Daum C."/>
            <person name="Ng V."/>
            <person name="Clum A."/>
            <person name="Steindorff A."/>
            <person name="Ohm R.A."/>
            <person name="Martin F."/>
            <person name="Silar P."/>
            <person name="Natvig D.O."/>
            <person name="Lalanne C."/>
            <person name="Gautier V."/>
            <person name="Ament-Velasquez S.L."/>
            <person name="Kruys A."/>
            <person name="Hutchinson M.I."/>
            <person name="Powell A.J."/>
            <person name="Barry K."/>
            <person name="Miller A.N."/>
            <person name="Grigoriev I.V."/>
            <person name="Debuchy R."/>
            <person name="Gladieux P."/>
            <person name="Hiltunen Thoren M."/>
            <person name="Johannesson H."/>
        </authorList>
    </citation>
    <scope>NUCLEOTIDE SEQUENCE</scope>
    <source>
        <strain evidence="3">CBS 538.74</strain>
    </source>
</reference>
<dbReference type="InterPro" id="IPR033704">
    <property type="entry name" value="dUTPase_trimeric"/>
</dbReference>
<keyword evidence="2" id="KW-0546">Nucleotide metabolism</keyword>
<comment type="caution">
    <text evidence="3">The sequence shown here is derived from an EMBL/GenBank/DDBJ whole genome shotgun (WGS) entry which is preliminary data.</text>
</comment>
<keyword evidence="4" id="KW-1185">Reference proteome</keyword>
<dbReference type="GO" id="GO:0008829">
    <property type="term" value="F:dCTP deaminase activity"/>
    <property type="evidence" value="ECO:0007669"/>
    <property type="project" value="InterPro"/>
</dbReference>
<dbReference type="PANTHER" id="PTHR42680:SF3">
    <property type="entry name" value="DCTP DEAMINASE"/>
    <property type="match status" value="1"/>
</dbReference>
<proteinExistence type="predicted"/>